<evidence type="ECO:0000313" key="1">
    <source>
        <dbReference type="EMBL" id="HIW86179.1"/>
    </source>
</evidence>
<evidence type="ECO:0000313" key="2">
    <source>
        <dbReference type="Proteomes" id="UP000824205"/>
    </source>
</evidence>
<comment type="caution">
    <text evidence="1">The sequence shown here is derived from an EMBL/GenBank/DDBJ whole genome shotgun (WGS) entry which is preliminary data.</text>
</comment>
<dbReference type="InterPro" id="IPR017850">
    <property type="entry name" value="Alkaline_phosphatase_core_sf"/>
</dbReference>
<dbReference type="EMBL" id="DXGE01000028">
    <property type="protein sequence ID" value="HIW86179.1"/>
    <property type="molecule type" value="Genomic_DNA"/>
</dbReference>
<dbReference type="AlphaFoldDB" id="A0A9D1RE47"/>
<name>A0A9D1RE47_9FIRM</name>
<dbReference type="Proteomes" id="UP000824205">
    <property type="component" value="Unassembled WGS sequence"/>
</dbReference>
<protein>
    <recommendedName>
        <fullName evidence="3">Type I phosphodiesterase / nucleotide pyrophosphatase</fullName>
    </recommendedName>
</protein>
<accession>A0A9D1RE47</accession>
<sequence length="298" mass="33379">MLFRNGSKKYLELLDESGIFENSTSTAYPQTKVYEIVKRHLDSGGDKQKKVLIYGLDGARADSMFYLVQGKKEHITGYNFKSPYSAVTRLKENGGLYLSYAGGDKSRRETLQETSTAQGWASILTGKWGMENGVVKHVTKKDSVPTVLKQCAENGGAALFASSWEDHFTITYKNEIKAAKENSLPLEFTQVKDELELQAVSLSAIDRGFSVVFAINEFPDHNGHSFGFGGQDYRYVAGITNADRFAYELIEHIESRSAFENEDWLYVITSDHGGHGRMHGTQLEADRMTFIAVNKRII</sequence>
<dbReference type="SUPFAM" id="SSF53649">
    <property type="entry name" value="Alkaline phosphatase-like"/>
    <property type="match status" value="1"/>
</dbReference>
<organism evidence="1 2">
    <name type="scientific">Candidatus Eubacterium faecipullorum</name>
    <dbReference type="NCBI Taxonomy" id="2838571"/>
    <lineage>
        <taxon>Bacteria</taxon>
        <taxon>Bacillati</taxon>
        <taxon>Bacillota</taxon>
        <taxon>Clostridia</taxon>
        <taxon>Eubacteriales</taxon>
        <taxon>Eubacteriaceae</taxon>
        <taxon>Eubacterium</taxon>
    </lineage>
</organism>
<reference evidence="1" key="1">
    <citation type="journal article" date="2021" name="PeerJ">
        <title>Extensive microbial diversity within the chicken gut microbiome revealed by metagenomics and culture.</title>
        <authorList>
            <person name="Gilroy R."/>
            <person name="Ravi A."/>
            <person name="Getino M."/>
            <person name="Pursley I."/>
            <person name="Horton D.L."/>
            <person name="Alikhan N.F."/>
            <person name="Baker D."/>
            <person name="Gharbi K."/>
            <person name="Hall N."/>
            <person name="Watson M."/>
            <person name="Adriaenssens E.M."/>
            <person name="Foster-Nyarko E."/>
            <person name="Jarju S."/>
            <person name="Secka A."/>
            <person name="Antonio M."/>
            <person name="Oren A."/>
            <person name="Chaudhuri R.R."/>
            <person name="La Ragione R."/>
            <person name="Hildebrand F."/>
            <person name="Pallen M.J."/>
        </authorList>
    </citation>
    <scope>NUCLEOTIDE SEQUENCE</scope>
    <source>
        <strain evidence="1">421</strain>
    </source>
</reference>
<reference evidence="1" key="2">
    <citation type="submission" date="2021-04" db="EMBL/GenBank/DDBJ databases">
        <authorList>
            <person name="Gilroy R."/>
        </authorList>
    </citation>
    <scope>NUCLEOTIDE SEQUENCE</scope>
    <source>
        <strain evidence="1">421</strain>
    </source>
</reference>
<evidence type="ECO:0008006" key="3">
    <source>
        <dbReference type="Google" id="ProtNLM"/>
    </source>
</evidence>
<dbReference type="Gene3D" id="3.40.720.10">
    <property type="entry name" value="Alkaline Phosphatase, subunit A"/>
    <property type="match status" value="1"/>
</dbReference>
<proteinExistence type="predicted"/>
<gene>
    <name evidence="1" type="ORF">IAA48_06745</name>
</gene>